<dbReference type="PANTHER" id="PTHR19317">
    <property type="entry name" value="PRENYLATED RAB ACCEPTOR 1-RELATED"/>
    <property type="match status" value="1"/>
</dbReference>
<sequence>MNSAGGDERKNDKMKDEKAEGKDGKGTAREHVEEAKTGEKDDEEDDDVVVIGEWEGGRERDTLSTASDRSPAVPHKALYPSLPSDSSASQMDPPPQYGHPQPQQQQQQSPWFSPASFLGSSPNSPPSAANGTDQPVPSASASAQRLLTELRQRYQPWSVFFKCAKFGFPPGVAAIGPRVKRNLATFTTNYLCLFALLLLYCVLTSLLMLLSLIVLGGLLYSVYQFTQKGPVMVGAYEVPPSLLYSVALMLSIPLFWLADAGSVMYWVLGFGLFLMLSHSTFYASEEVPGSEFEVVTA</sequence>
<dbReference type="PANTHER" id="PTHR19317:SF0">
    <property type="entry name" value="PRENYLATED RAB ACCEPTOR PROTEIN 1"/>
    <property type="match status" value="1"/>
</dbReference>
<gene>
    <name evidence="9" type="ORF">niasHS_013333</name>
</gene>
<evidence type="ECO:0000313" key="10">
    <source>
        <dbReference type="Proteomes" id="UP001620645"/>
    </source>
</evidence>
<accession>A0ABD2IAH0</accession>
<feature type="compositionally biased region" description="Low complexity" evidence="8">
    <location>
        <begin position="120"/>
        <end position="130"/>
    </location>
</feature>
<name>A0ABD2IAH0_HETSC</name>
<dbReference type="Proteomes" id="UP001620645">
    <property type="component" value="Unassembled WGS sequence"/>
</dbReference>
<dbReference type="GO" id="GO:0008021">
    <property type="term" value="C:synaptic vesicle"/>
    <property type="evidence" value="ECO:0007669"/>
    <property type="project" value="UniProtKB-SubCell"/>
</dbReference>
<protein>
    <recommendedName>
        <fullName evidence="7">PRA1 family protein</fullName>
    </recommendedName>
</protein>
<keyword evidence="6 7" id="KW-0472">Membrane</keyword>
<dbReference type="EMBL" id="JBICCN010000327">
    <property type="protein sequence ID" value="KAL3077344.1"/>
    <property type="molecule type" value="Genomic_DNA"/>
</dbReference>
<comment type="caution">
    <text evidence="9">The sequence shown here is derived from an EMBL/GenBank/DDBJ whole genome shotgun (WGS) entry which is preliminary data.</text>
</comment>
<evidence type="ECO:0000313" key="9">
    <source>
        <dbReference type="EMBL" id="KAL3077344.1"/>
    </source>
</evidence>
<evidence type="ECO:0000256" key="7">
    <source>
        <dbReference type="RuleBase" id="RU363107"/>
    </source>
</evidence>
<evidence type="ECO:0000256" key="3">
    <source>
        <dbReference type="ARBA" id="ARBA00006483"/>
    </source>
</evidence>
<comment type="subcellular location">
    <subcellularLocation>
        <location evidence="2">Cytoplasmic vesicle</location>
        <location evidence="2">Secretory vesicle</location>
        <location evidence="2">Synaptic vesicle</location>
    </subcellularLocation>
    <subcellularLocation>
        <location evidence="1 7">Membrane</location>
        <topology evidence="1 7">Multi-pass membrane protein</topology>
    </subcellularLocation>
</comment>
<feature type="region of interest" description="Disordered" evidence="8">
    <location>
        <begin position="1"/>
        <end position="142"/>
    </location>
</feature>
<dbReference type="AlphaFoldDB" id="A0ABD2IAH0"/>
<keyword evidence="4 7" id="KW-0812">Transmembrane</keyword>
<organism evidence="9 10">
    <name type="scientific">Heterodera schachtii</name>
    <name type="common">Sugarbeet cyst nematode worm</name>
    <name type="synonym">Tylenchus schachtii</name>
    <dbReference type="NCBI Taxonomy" id="97005"/>
    <lineage>
        <taxon>Eukaryota</taxon>
        <taxon>Metazoa</taxon>
        <taxon>Ecdysozoa</taxon>
        <taxon>Nematoda</taxon>
        <taxon>Chromadorea</taxon>
        <taxon>Rhabditida</taxon>
        <taxon>Tylenchina</taxon>
        <taxon>Tylenchomorpha</taxon>
        <taxon>Tylenchoidea</taxon>
        <taxon>Heteroderidae</taxon>
        <taxon>Heteroderinae</taxon>
        <taxon>Heterodera</taxon>
    </lineage>
</organism>
<evidence type="ECO:0000256" key="2">
    <source>
        <dbReference type="ARBA" id="ARBA00004234"/>
    </source>
</evidence>
<evidence type="ECO:0000256" key="4">
    <source>
        <dbReference type="ARBA" id="ARBA00022692"/>
    </source>
</evidence>
<evidence type="ECO:0000256" key="8">
    <source>
        <dbReference type="SAM" id="MobiDB-lite"/>
    </source>
</evidence>
<feature type="transmembrane region" description="Helical" evidence="7">
    <location>
        <begin position="190"/>
        <end position="221"/>
    </location>
</feature>
<comment type="caution">
    <text evidence="7">Lacks conserved residue(s) required for the propagation of feature annotation.</text>
</comment>
<proteinExistence type="inferred from homology"/>
<evidence type="ECO:0000256" key="5">
    <source>
        <dbReference type="ARBA" id="ARBA00022989"/>
    </source>
</evidence>
<feature type="compositionally biased region" description="Low complexity" evidence="8">
    <location>
        <begin position="98"/>
        <end position="110"/>
    </location>
</feature>
<keyword evidence="10" id="KW-1185">Reference proteome</keyword>
<dbReference type="GO" id="GO:0016020">
    <property type="term" value="C:membrane"/>
    <property type="evidence" value="ECO:0007669"/>
    <property type="project" value="UniProtKB-SubCell"/>
</dbReference>
<feature type="compositionally biased region" description="Polar residues" evidence="8">
    <location>
        <begin position="131"/>
        <end position="142"/>
    </location>
</feature>
<feature type="compositionally biased region" description="Basic and acidic residues" evidence="8">
    <location>
        <begin position="1"/>
        <end position="39"/>
    </location>
</feature>
<dbReference type="Pfam" id="PF03208">
    <property type="entry name" value="PRA1"/>
    <property type="match status" value="1"/>
</dbReference>
<comment type="similarity">
    <text evidence="3 7">Belongs to the PRA1 family.</text>
</comment>
<keyword evidence="5 7" id="KW-1133">Transmembrane helix</keyword>
<evidence type="ECO:0000256" key="6">
    <source>
        <dbReference type="ARBA" id="ARBA00023136"/>
    </source>
</evidence>
<reference evidence="9 10" key="1">
    <citation type="submission" date="2024-10" db="EMBL/GenBank/DDBJ databases">
        <authorList>
            <person name="Kim D."/>
        </authorList>
    </citation>
    <scope>NUCLEOTIDE SEQUENCE [LARGE SCALE GENOMIC DNA]</scope>
    <source>
        <strain evidence="9">Taebaek</strain>
    </source>
</reference>
<evidence type="ECO:0000256" key="1">
    <source>
        <dbReference type="ARBA" id="ARBA00004141"/>
    </source>
</evidence>
<dbReference type="InterPro" id="IPR004895">
    <property type="entry name" value="Prenylated_rab_accept_PRA1"/>
</dbReference>